<organism evidence="1 2">
    <name type="scientific">Pristionchus fissidentatus</name>
    <dbReference type="NCBI Taxonomy" id="1538716"/>
    <lineage>
        <taxon>Eukaryota</taxon>
        <taxon>Metazoa</taxon>
        <taxon>Ecdysozoa</taxon>
        <taxon>Nematoda</taxon>
        <taxon>Chromadorea</taxon>
        <taxon>Rhabditida</taxon>
        <taxon>Rhabditina</taxon>
        <taxon>Diplogasteromorpha</taxon>
        <taxon>Diplogasteroidea</taxon>
        <taxon>Neodiplogasteridae</taxon>
        <taxon>Pristionchus</taxon>
    </lineage>
</organism>
<dbReference type="Proteomes" id="UP001432322">
    <property type="component" value="Unassembled WGS sequence"/>
</dbReference>
<comment type="caution">
    <text evidence="1">The sequence shown here is derived from an EMBL/GenBank/DDBJ whole genome shotgun (WGS) entry which is preliminary data.</text>
</comment>
<keyword evidence="2" id="KW-1185">Reference proteome</keyword>
<dbReference type="EMBL" id="BTSY01000004">
    <property type="protein sequence ID" value="GMT25074.1"/>
    <property type="molecule type" value="Genomic_DNA"/>
</dbReference>
<name>A0AAV5W5D0_9BILA</name>
<feature type="non-terminal residue" evidence="1">
    <location>
        <position position="375"/>
    </location>
</feature>
<accession>A0AAV5W5D0</accession>
<dbReference type="AlphaFoldDB" id="A0AAV5W5D0"/>
<evidence type="ECO:0000313" key="2">
    <source>
        <dbReference type="Proteomes" id="UP001432322"/>
    </source>
</evidence>
<reference evidence="1" key="1">
    <citation type="submission" date="2023-10" db="EMBL/GenBank/DDBJ databases">
        <title>Genome assembly of Pristionchus species.</title>
        <authorList>
            <person name="Yoshida K."/>
            <person name="Sommer R.J."/>
        </authorList>
    </citation>
    <scope>NUCLEOTIDE SEQUENCE</scope>
    <source>
        <strain evidence="1">RS5133</strain>
    </source>
</reference>
<gene>
    <name evidence="1" type="ORF">PFISCL1PPCAC_16371</name>
</gene>
<proteinExistence type="predicted"/>
<sequence>MDPVGEKNCVVMTQEEGLEPSKGTSLELGLLAEVAAHLALLLVLGADLADGLAGALVVVVARTDLNAAGAGALGLVKVADYGRLSDGGKGGRGEGAGREGRGLHVRVPDAHLRVDVEDGGGRARHALPSANQEVVGGGLALEVVGAGLGVGGQGVDHPRADALVLGVSDASLDEGAGLGLNDGGLVSLGRGAVLLLGGCGLAVLVLGQLLGLAEAGVGGGGGGLDVLGGLSDGDRGGSGSGAARGRGKRWLVGGSEGNAEAGRLRGRARAVLVLVEGHAGTGLAGLRGASLGVRVERDRDGSEDLGSGAHTVQLAVGAGTLIGSLSDLLDLDGSNGSGRAEVVGGRVGRVAERLLSLDRSSSLAPSGRGDELVAG</sequence>
<evidence type="ECO:0000313" key="1">
    <source>
        <dbReference type="EMBL" id="GMT25074.1"/>
    </source>
</evidence>
<protein>
    <submittedName>
        <fullName evidence="1">Uncharacterized protein</fullName>
    </submittedName>
</protein>